<dbReference type="AlphaFoldDB" id="A0A7S3LND2"/>
<feature type="compositionally biased region" description="Acidic residues" evidence="1">
    <location>
        <begin position="299"/>
        <end position="309"/>
    </location>
</feature>
<reference evidence="2" key="1">
    <citation type="submission" date="2021-01" db="EMBL/GenBank/DDBJ databases">
        <authorList>
            <person name="Corre E."/>
            <person name="Pelletier E."/>
            <person name="Niang G."/>
            <person name="Scheremetjew M."/>
            <person name="Finn R."/>
            <person name="Kale V."/>
            <person name="Holt S."/>
            <person name="Cochrane G."/>
            <person name="Meng A."/>
            <person name="Brown T."/>
            <person name="Cohen L."/>
        </authorList>
    </citation>
    <scope>NUCLEOTIDE SEQUENCE</scope>
    <source>
        <strain evidence="2">GSBS06</strain>
    </source>
</reference>
<sequence>MAQVSDAKLTELIVDFYTENDPERLRKGVDINGMVKWTQANGIAKLNRMLMEQYGEALDMNKNLGSAVQQFNRMSMAFIDKNVLQNEEAKRDEIYVKLYAFYERYEPNKLAGIQKIVDFAMFKGVDVLNQKLMIKYGEDLGTDFKYQVVSGGGTGPAAPPKMPKGVKKKKKKKDPPPVPKKMVPATPERSLPPVPAPKPAPMDAPAPSLDMDSLPPPPSAEEAEASMIADGLIPPPPPIEDFVDEDTIEDELKRFYGKYDPGKLEALDYIVAFATGLGRIEFNKKLLQLYGANLDDLEPEDDVEDDYEEPAVVITPAPVVKSKPPKPSSRPPKPSQPALVPKSNPPKPSSRAPKPSQPAPKPSAPAPVPAPAPVVNSKQGDGACDNFQLDMSGSSFGVCMCGHLKAEHNTGGGGRQRQNSRNEARRPSRNEARRPSRQDSRRPSRQDSRRPSHQDSRRPSHQDSHKQSRRPSRNEEAYKPPKPIITKAPKPSAPPPGMSGSSSKPPKPSARPPGGSSKPPKPRAPAPVGRSGSKPAPVKATGSSGNISAACDNYRLDMTGTSFGICVCGQPRAAHTNRKPNGGGVSASQSNFGRKRSMNQYQPPELVPASIPSVSVNSFANTAGGGGGGGNGPCDNYTLDMTGASFGVCTCGYSRSDHNRKMY</sequence>
<feature type="compositionally biased region" description="Pro residues" evidence="1">
    <location>
        <begin position="325"/>
        <end position="335"/>
    </location>
</feature>
<protein>
    <submittedName>
        <fullName evidence="2">Uncharacterized protein</fullName>
    </submittedName>
</protein>
<feature type="region of interest" description="Disordered" evidence="1">
    <location>
        <begin position="152"/>
        <end position="222"/>
    </location>
</feature>
<feature type="compositionally biased region" description="Basic and acidic residues" evidence="1">
    <location>
        <begin position="420"/>
        <end position="479"/>
    </location>
</feature>
<gene>
    <name evidence="2" type="ORF">ASTO00021_LOCUS7011</name>
</gene>
<organism evidence="2">
    <name type="scientific">Aplanochytrium stocchinoi</name>
    <dbReference type="NCBI Taxonomy" id="215587"/>
    <lineage>
        <taxon>Eukaryota</taxon>
        <taxon>Sar</taxon>
        <taxon>Stramenopiles</taxon>
        <taxon>Bigyra</taxon>
        <taxon>Labyrinthulomycetes</taxon>
        <taxon>Thraustochytrida</taxon>
        <taxon>Thraustochytriidae</taxon>
        <taxon>Aplanochytrium</taxon>
    </lineage>
</organism>
<feature type="region of interest" description="Disordered" evidence="1">
    <location>
        <begin position="299"/>
        <end position="547"/>
    </location>
</feature>
<dbReference type="EMBL" id="HBIN01009407">
    <property type="protein sequence ID" value="CAE0436762.1"/>
    <property type="molecule type" value="Transcribed_RNA"/>
</dbReference>
<evidence type="ECO:0000256" key="1">
    <source>
        <dbReference type="SAM" id="MobiDB-lite"/>
    </source>
</evidence>
<evidence type="ECO:0000313" key="2">
    <source>
        <dbReference type="EMBL" id="CAE0436762.1"/>
    </source>
</evidence>
<dbReference type="PRINTS" id="PR01217">
    <property type="entry name" value="PRICHEXTENSN"/>
</dbReference>
<proteinExistence type="predicted"/>
<feature type="compositionally biased region" description="Basic residues" evidence="1">
    <location>
        <begin position="164"/>
        <end position="173"/>
    </location>
</feature>
<accession>A0A7S3LND2</accession>
<name>A0A7S3LND2_9STRA</name>
<feature type="compositionally biased region" description="Pro residues" evidence="1">
    <location>
        <begin position="355"/>
        <end position="372"/>
    </location>
</feature>
<feature type="compositionally biased region" description="Pro residues" evidence="1">
    <location>
        <begin position="190"/>
        <end position="204"/>
    </location>
</feature>